<dbReference type="RefSeq" id="WP_027591275.1">
    <property type="nucleotide sequence ID" value="NZ_FTMC01000015.1"/>
</dbReference>
<dbReference type="Pfam" id="PF08338">
    <property type="entry name" value="DUF1731"/>
    <property type="match status" value="1"/>
</dbReference>
<gene>
    <name evidence="4" type="ORF">SAMN05421672_11511</name>
</gene>
<dbReference type="InterPro" id="IPR010099">
    <property type="entry name" value="SDR39U1"/>
</dbReference>
<dbReference type="InterPro" id="IPR036291">
    <property type="entry name" value="NAD(P)-bd_dom_sf"/>
</dbReference>
<dbReference type="PANTHER" id="PTHR11092">
    <property type="entry name" value="SUGAR NUCLEOTIDE EPIMERASE RELATED"/>
    <property type="match status" value="1"/>
</dbReference>
<evidence type="ECO:0000259" key="3">
    <source>
        <dbReference type="Pfam" id="PF08338"/>
    </source>
</evidence>
<dbReference type="InterPro" id="IPR001509">
    <property type="entry name" value="Epimerase_deHydtase"/>
</dbReference>
<dbReference type="Pfam" id="PF01370">
    <property type="entry name" value="Epimerase"/>
    <property type="match status" value="1"/>
</dbReference>
<dbReference type="AlphaFoldDB" id="A0A1N6YC72"/>
<dbReference type="EMBL" id="FTMC01000015">
    <property type="protein sequence ID" value="SIR12106.1"/>
    <property type="molecule type" value="Genomic_DNA"/>
</dbReference>
<dbReference type="NCBIfam" id="TIGR01777">
    <property type="entry name" value="yfcH"/>
    <property type="match status" value="1"/>
</dbReference>
<organism evidence="4 5">
    <name type="scientific">Pseudomonas flexibilis</name>
    <dbReference type="NCBI Taxonomy" id="706570"/>
    <lineage>
        <taxon>Bacteria</taxon>
        <taxon>Pseudomonadati</taxon>
        <taxon>Pseudomonadota</taxon>
        <taxon>Gammaproteobacteria</taxon>
        <taxon>Pseudomonadales</taxon>
        <taxon>Pseudomonadaceae</taxon>
        <taxon>Pseudomonas</taxon>
    </lineage>
</organism>
<accession>A0A1N6YC72</accession>
<evidence type="ECO:0000256" key="1">
    <source>
        <dbReference type="ARBA" id="ARBA00009353"/>
    </source>
</evidence>
<dbReference type="InterPro" id="IPR013549">
    <property type="entry name" value="DUF1731"/>
</dbReference>
<feature type="domain" description="NAD-dependent epimerase/dehydratase" evidence="2">
    <location>
        <begin position="3"/>
        <end position="222"/>
    </location>
</feature>
<reference evidence="4 5" key="1">
    <citation type="submission" date="2017-01" db="EMBL/GenBank/DDBJ databases">
        <authorList>
            <person name="Mah S.A."/>
            <person name="Swanson W.J."/>
            <person name="Moy G.W."/>
            <person name="Vacquier V.D."/>
        </authorList>
    </citation>
    <scope>NUCLEOTIDE SEQUENCE [LARGE SCALE GENOMIC DNA]</scope>
    <source>
        <strain evidence="4 5">ATCC 29606</strain>
    </source>
</reference>
<sequence>MRILLTGGTGLIGRHLCHLWRAQGHEVWVWSRRPQAVPAICGAGVQGVAELVELDDQPLDAVVNLAGAPIADRPWTAARRQELWDSRVTLTEQLVDWLARRAQRPAVLVSGSATGWYGDAGEQRLDETSPPADQGFAARLCGAWEDAACRAEALGLRVVRVRTAPVLTLDGGMLPRLLPLYRLGLGGPQGSGRQWMPWIHLHDEIALIDFLVSHPDASGPYNACAPQAVRNRDFAHALGRALHRPTLLRVPAFALKGLGELSSLLLGGQHLTPRRVQEQGFAFRFADLDLALADLLGRHR</sequence>
<evidence type="ECO:0000313" key="5">
    <source>
        <dbReference type="Proteomes" id="UP000186079"/>
    </source>
</evidence>
<dbReference type="Proteomes" id="UP000186079">
    <property type="component" value="Unassembled WGS sequence"/>
</dbReference>
<dbReference type="SUPFAM" id="SSF51735">
    <property type="entry name" value="NAD(P)-binding Rossmann-fold domains"/>
    <property type="match status" value="1"/>
</dbReference>
<dbReference type="PANTHER" id="PTHR11092:SF0">
    <property type="entry name" value="EPIMERASE FAMILY PROTEIN SDR39U1"/>
    <property type="match status" value="1"/>
</dbReference>
<evidence type="ECO:0000259" key="2">
    <source>
        <dbReference type="Pfam" id="PF01370"/>
    </source>
</evidence>
<dbReference type="Gene3D" id="3.40.50.720">
    <property type="entry name" value="NAD(P)-binding Rossmann-like Domain"/>
    <property type="match status" value="1"/>
</dbReference>
<comment type="similarity">
    <text evidence="1">Belongs to the NAD(P)-dependent epimerase/dehydratase family. SDR39U1 subfamily.</text>
</comment>
<name>A0A1N6YC72_9PSED</name>
<evidence type="ECO:0008006" key="6">
    <source>
        <dbReference type="Google" id="ProtNLM"/>
    </source>
</evidence>
<proteinExistence type="inferred from homology"/>
<feature type="domain" description="DUF1731" evidence="3">
    <location>
        <begin position="250"/>
        <end position="295"/>
    </location>
</feature>
<evidence type="ECO:0000313" key="4">
    <source>
        <dbReference type="EMBL" id="SIR12106.1"/>
    </source>
</evidence>
<protein>
    <recommendedName>
        <fullName evidence="6">NAD-dependent dehydratase</fullName>
    </recommendedName>
</protein>